<comment type="caution">
    <text evidence="1">The sequence shown here is derived from an EMBL/GenBank/DDBJ whole genome shotgun (WGS) entry which is preliminary data.</text>
</comment>
<organism evidence="1 2">
    <name type="scientific">Corallococcus exercitus</name>
    <dbReference type="NCBI Taxonomy" id="2316736"/>
    <lineage>
        <taxon>Bacteria</taxon>
        <taxon>Pseudomonadati</taxon>
        <taxon>Myxococcota</taxon>
        <taxon>Myxococcia</taxon>
        <taxon>Myxococcales</taxon>
        <taxon>Cystobacterineae</taxon>
        <taxon>Myxococcaceae</taxon>
        <taxon>Corallococcus</taxon>
    </lineage>
</organism>
<evidence type="ECO:0000313" key="1">
    <source>
        <dbReference type="EMBL" id="NOK33019.1"/>
    </source>
</evidence>
<dbReference type="AlphaFoldDB" id="A0A3A8IXE0"/>
<keyword evidence="2" id="KW-1185">Reference proteome</keyword>
<sequence length="128" mass="14562">MSKDPEIDVEDVLSVLSDETGRHEKGSREWNALQVAAICLVYVRHMNKLDEFTSYYRELLSPDFKIKVERDFETRTEAEAWLKEGTAAHGMHIRIEGAGFLVVQLPGRLTLMNAPLPEELNAMESAEE</sequence>
<proteinExistence type="predicted"/>
<protein>
    <submittedName>
        <fullName evidence="1">Uncharacterized protein</fullName>
    </submittedName>
</protein>
<name>A0A3A8IXE0_9BACT</name>
<accession>A0A3A8IXE0</accession>
<evidence type="ECO:0000313" key="2">
    <source>
        <dbReference type="Proteomes" id="UP000563426"/>
    </source>
</evidence>
<dbReference type="OrthoDB" id="5511658at2"/>
<dbReference type="EMBL" id="JABFJV010000027">
    <property type="protein sequence ID" value="NOK33019.1"/>
    <property type="molecule type" value="Genomic_DNA"/>
</dbReference>
<dbReference type="Proteomes" id="UP000563426">
    <property type="component" value="Unassembled WGS sequence"/>
</dbReference>
<dbReference type="RefSeq" id="WP_120523965.1">
    <property type="nucleotide sequence ID" value="NZ_JABFJV010000027.1"/>
</dbReference>
<gene>
    <name evidence="1" type="ORF">HMI49_07400</name>
</gene>
<reference evidence="1 2" key="1">
    <citation type="submission" date="2020-05" db="EMBL/GenBank/DDBJ databases">
        <authorList>
            <person name="Whitworth D."/>
        </authorList>
    </citation>
    <scope>NUCLEOTIDE SEQUENCE [LARGE SCALE GENOMIC DNA]</scope>
    <source>
        <strain evidence="1 2">AB043B</strain>
    </source>
</reference>